<evidence type="ECO:0000256" key="7">
    <source>
        <dbReference type="ARBA" id="ARBA00023014"/>
    </source>
</evidence>
<dbReference type="InterPro" id="IPR013984">
    <property type="entry name" value="Ald_Fedxn_OxRdtase_dom2"/>
</dbReference>
<keyword evidence="3" id="KW-0004">4Fe-4S</keyword>
<keyword evidence="6" id="KW-0408">Iron</keyword>
<dbReference type="Pfam" id="PF01314">
    <property type="entry name" value="AFOR_C"/>
    <property type="match status" value="1"/>
</dbReference>
<comment type="similarity">
    <text evidence="2">Belongs to the AOR/FOR family.</text>
</comment>
<evidence type="ECO:0000256" key="8">
    <source>
        <dbReference type="ARBA" id="ARBA00049934"/>
    </source>
</evidence>
<dbReference type="GO" id="GO:0009055">
    <property type="term" value="F:electron transfer activity"/>
    <property type="evidence" value="ECO:0007669"/>
    <property type="project" value="InterPro"/>
</dbReference>
<dbReference type="InterPro" id="IPR013985">
    <property type="entry name" value="Ald_Fedxn_OxRdtase_dom3"/>
</dbReference>
<dbReference type="InterPro" id="IPR036021">
    <property type="entry name" value="Tungsten_al_ferr_oxy-like_C"/>
</dbReference>
<accession>A0A7C4NME1</accession>
<evidence type="ECO:0000256" key="5">
    <source>
        <dbReference type="ARBA" id="ARBA00023002"/>
    </source>
</evidence>
<dbReference type="InterPro" id="IPR001203">
    <property type="entry name" value="OxRdtase_Ald_Fedxn_C"/>
</dbReference>
<evidence type="ECO:0000256" key="3">
    <source>
        <dbReference type="ARBA" id="ARBA00022485"/>
    </source>
</evidence>
<name>A0A7C4NME1_9CREN</name>
<proteinExistence type="inferred from homology"/>
<gene>
    <name evidence="11" type="ORF">ENU08_03895</name>
    <name evidence="10" type="ORF">ENU41_05905</name>
</gene>
<dbReference type="PANTHER" id="PTHR30038:SF0">
    <property type="entry name" value="TUNGSTEN-CONTAINING ALDEHYDE FERREDOXIN OXIDOREDUCTASE"/>
    <property type="match status" value="1"/>
</dbReference>
<dbReference type="GO" id="GO:0046872">
    <property type="term" value="F:metal ion binding"/>
    <property type="evidence" value="ECO:0007669"/>
    <property type="project" value="UniProtKB-KW"/>
</dbReference>
<dbReference type="InterPro" id="IPR051919">
    <property type="entry name" value="W-dependent_AOR"/>
</dbReference>
<reference evidence="11" key="1">
    <citation type="journal article" date="2020" name="mSystems">
        <title>Genome- and Community-Level Interaction Insights into Carbon Utilization and Element Cycling Functions of Hydrothermarchaeota in Hydrothermal Sediment.</title>
        <authorList>
            <person name="Zhou Z."/>
            <person name="Liu Y."/>
            <person name="Xu W."/>
            <person name="Pan J."/>
            <person name="Luo Z.H."/>
            <person name="Li M."/>
        </authorList>
    </citation>
    <scope>NUCLEOTIDE SEQUENCE [LARGE SCALE GENOMIC DNA]</scope>
    <source>
        <strain evidence="11">SpSt-637</strain>
        <strain evidence="10">SpSt-667</strain>
    </source>
</reference>
<dbReference type="Gene3D" id="3.60.9.10">
    <property type="entry name" value="Aldehyde ferredoxin oxidoreductase, N-terminal domain"/>
    <property type="match status" value="1"/>
</dbReference>
<dbReference type="GO" id="GO:0016625">
    <property type="term" value="F:oxidoreductase activity, acting on the aldehyde or oxo group of donors, iron-sulfur protein as acceptor"/>
    <property type="evidence" value="ECO:0007669"/>
    <property type="project" value="InterPro"/>
</dbReference>
<dbReference type="InterPro" id="IPR013983">
    <property type="entry name" value="Ald_Fedxn_OxRdtase_N"/>
</dbReference>
<dbReference type="GO" id="GO:0051539">
    <property type="term" value="F:4 iron, 4 sulfur cluster binding"/>
    <property type="evidence" value="ECO:0007669"/>
    <property type="project" value="UniProtKB-KW"/>
</dbReference>
<dbReference type="SUPFAM" id="SSF48310">
    <property type="entry name" value="Aldehyde ferredoxin oxidoreductase, C-terminal domains"/>
    <property type="match status" value="1"/>
</dbReference>
<evidence type="ECO:0000256" key="1">
    <source>
        <dbReference type="ARBA" id="ARBA00001966"/>
    </source>
</evidence>
<evidence type="ECO:0000259" key="9">
    <source>
        <dbReference type="SMART" id="SM00790"/>
    </source>
</evidence>
<comment type="cofactor">
    <cofactor evidence="8">
        <name>tungstopterin</name>
        <dbReference type="ChEBI" id="CHEBI:30402"/>
    </cofactor>
</comment>
<dbReference type="Pfam" id="PF02730">
    <property type="entry name" value="AFOR_N"/>
    <property type="match status" value="1"/>
</dbReference>
<dbReference type="Gene3D" id="1.10.569.10">
    <property type="entry name" value="Aldehyde Ferredoxin Oxidoreductase Protein, subunit A, domain 2"/>
    <property type="match status" value="1"/>
</dbReference>
<evidence type="ECO:0000256" key="4">
    <source>
        <dbReference type="ARBA" id="ARBA00022723"/>
    </source>
</evidence>
<feature type="domain" description="Aldehyde ferredoxin oxidoreductase N-terminal" evidence="9">
    <location>
        <begin position="7"/>
        <end position="209"/>
    </location>
</feature>
<organism evidence="11">
    <name type="scientific">Ignisphaera aggregans</name>
    <dbReference type="NCBI Taxonomy" id="334771"/>
    <lineage>
        <taxon>Archaea</taxon>
        <taxon>Thermoproteota</taxon>
        <taxon>Thermoprotei</taxon>
        <taxon>Desulfurococcales</taxon>
        <taxon>Desulfurococcaceae</taxon>
        <taxon>Ignisphaera</taxon>
    </lineage>
</organism>
<evidence type="ECO:0000313" key="11">
    <source>
        <dbReference type="EMBL" id="HGQ64367.1"/>
    </source>
</evidence>
<evidence type="ECO:0000256" key="2">
    <source>
        <dbReference type="ARBA" id="ARBA00011032"/>
    </source>
</evidence>
<dbReference type="AlphaFoldDB" id="A0A7C4NME1"/>
<dbReference type="SUPFAM" id="SSF56228">
    <property type="entry name" value="Aldehyde ferredoxin oxidoreductase, N-terminal domain"/>
    <property type="match status" value="1"/>
</dbReference>
<evidence type="ECO:0000256" key="6">
    <source>
        <dbReference type="ARBA" id="ARBA00023004"/>
    </source>
</evidence>
<keyword evidence="7" id="KW-0411">Iron-sulfur</keyword>
<dbReference type="InterPro" id="IPR036503">
    <property type="entry name" value="Ald_Fedxn_OxRdtase_N_sf"/>
</dbReference>
<dbReference type="EMBL" id="DTBD01000026">
    <property type="protein sequence ID" value="HGQ64367.1"/>
    <property type="molecule type" value="Genomic_DNA"/>
</dbReference>
<protein>
    <submittedName>
        <fullName evidence="11">Aldehyde ferredoxin oxidoreductase</fullName>
    </submittedName>
</protein>
<dbReference type="EMBL" id="DTCK01000038">
    <property type="protein sequence ID" value="HGQ36193.1"/>
    <property type="molecule type" value="Genomic_DNA"/>
</dbReference>
<dbReference type="SMART" id="SM00790">
    <property type="entry name" value="AFOR_N"/>
    <property type="match status" value="1"/>
</dbReference>
<comment type="caution">
    <text evidence="11">The sequence shown here is derived from an EMBL/GenBank/DDBJ whole genome shotgun (WGS) entry which is preliminary data.</text>
</comment>
<keyword evidence="5" id="KW-0560">Oxidoreductase</keyword>
<dbReference type="PANTHER" id="PTHR30038">
    <property type="entry name" value="ALDEHYDE FERREDOXIN OXIDOREDUCTASE"/>
    <property type="match status" value="1"/>
</dbReference>
<sequence length="647" mass="71552">MFKLGGYAGKILYVDLSKKKWWSEELKQSLAKSFIGGTGLSAYLLWHLLGRGVDPLSPENLLIIATGPATGALSPSSGRFAVVSKSPLTYAWAESHAGGALGPQIKYAGYDLVVIRGCAEKPTVLAIDDTSVEFIKAEDLWGLDTEATTDEVRAKLGKDYHVMCIGPAGENLIKFASIIVDYHRALGRTGLGAVMGFKKLKAVAVRGSKGVEVHDPDKYKEVLEDFLWRNTKGPWALPAKMSLWRYGTPNLVTVLNAIGRLPTKNHWTGYWEEADKISGEALLRYRAAKTSCFSCAIMCKQVTKVENGRYAGTVTGGPEYETVFAFGSNLLISNVEAVIYFNKLCNQLGLDTISTGKVISFLFECYEKSFISRDIVDFEPTWGNEEAVAKIIEAIAFRKGIGDILAEGVAKACKTIGDGKCCDFALHVKGLEVSGQDPRAQKSVGLTWAISVRGADHLRSLTTVDELGYRDVAAERFGVDKVECVCDRLTEECKALIVKDQEDFFAVVDSVIMCKYGTMWPPMYYFDFVAKLLKPLTGIEEFGNVKYLRLVGERIANLKRCFNLREGIGMESEKLPKRFTEEPMPTGPAKGYVCNLEDMLIEYYALRGWDYRTGLPYVETLNHLDLGFVIPVLEDIYGSLPRRSKNG</sequence>
<keyword evidence="4" id="KW-0479">Metal-binding</keyword>
<evidence type="ECO:0000313" key="10">
    <source>
        <dbReference type="EMBL" id="HGQ36193.1"/>
    </source>
</evidence>
<comment type="cofactor">
    <cofactor evidence="1">
        <name>[4Fe-4S] cluster</name>
        <dbReference type="ChEBI" id="CHEBI:49883"/>
    </cofactor>
</comment>
<dbReference type="Gene3D" id="1.10.599.10">
    <property type="entry name" value="Aldehyde Ferredoxin Oxidoreductase Protein, subunit A, domain 3"/>
    <property type="match status" value="1"/>
</dbReference>